<evidence type="ECO:0000313" key="3">
    <source>
        <dbReference type="EMBL" id="MBP1926588.1"/>
    </source>
</evidence>
<dbReference type="PANTHER" id="PTHR36566:SF1">
    <property type="entry name" value="PYRIDINIUM-3,5-BISTHIOCARBOXYLIC ACID MONONUCLEOTIDE NICKEL INSERTION PROTEIN"/>
    <property type="match status" value="1"/>
</dbReference>
<dbReference type="Pfam" id="PF01969">
    <property type="entry name" value="Ni_insertion"/>
    <property type="match status" value="1"/>
</dbReference>
<dbReference type="PANTHER" id="PTHR36566">
    <property type="entry name" value="NICKEL INSERTION PROTEIN-RELATED"/>
    <property type="match status" value="1"/>
</dbReference>
<proteinExistence type="predicted"/>
<sequence length="288" mass="32433">MNILYMDCFSGISGNMTIGAFLDLGVDEKMLINELNKLNVDGYKIEISKKIKNGIEGTYFDVLLENEEHEYEHEHSHEHVHDHAQHDHDHTHHEHDHHDHHDHEHSHHHDHQQHLHRNLYDVEKIIDDSELSQKVKKLSKKIFNYVAVAEAKVHGKAISEVHFHEVGAIDSIVDIIGTAICVDSLNIDKIVVSKLHVGMGFVKCQHGLMPIPAPATLEIIKNGKIPVYSKGIEGELVTPTGAAIVAALADEFGNQPDMEIEKIGYGSGFKDFEIPNMLRLTLGKKKLI</sequence>
<evidence type="ECO:0000256" key="1">
    <source>
        <dbReference type="ARBA" id="ARBA00022596"/>
    </source>
</evidence>
<organism evidence="3 4">
    <name type="scientific">Sedimentibacter acidaminivorans</name>
    <dbReference type="NCBI Taxonomy" id="913099"/>
    <lineage>
        <taxon>Bacteria</taxon>
        <taxon>Bacillati</taxon>
        <taxon>Bacillota</taxon>
        <taxon>Tissierellia</taxon>
        <taxon>Sedimentibacter</taxon>
    </lineage>
</organism>
<reference evidence="3 4" key="1">
    <citation type="submission" date="2021-03" db="EMBL/GenBank/DDBJ databases">
        <title>Genomic Encyclopedia of Type Strains, Phase IV (KMG-IV): sequencing the most valuable type-strain genomes for metagenomic binning, comparative biology and taxonomic classification.</title>
        <authorList>
            <person name="Goeker M."/>
        </authorList>
    </citation>
    <scope>NUCLEOTIDE SEQUENCE [LARGE SCALE GENOMIC DNA]</scope>
    <source>
        <strain evidence="3 4">DSM 24004</strain>
    </source>
</reference>
<keyword evidence="4" id="KW-1185">Reference proteome</keyword>
<evidence type="ECO:0000313" key="4">
    <source>
        <dbReference type="Proteomes" id="UP001519342"/>
    </source>
</evidence>
<evidence type="ECO:0000256" key="2">
    <source>
        <dbReference type="SAM" id="MobiDB-lite"/>
    </source>
</evidence>
<name>A0ABS4GFW5_9FIRM</name>
<dbReference type="InterPro" id="IPR002822">
    <property type="entry name" value="Ni_insertion"/>
</dbReference>
<feature type="compositionally biased region" description="Basic and acidic residues" evidence="2">
    <location>
        <begin position="70"/>
        <end position="107"/>
    </location>
</feature>
<feature type="region of interest" description="Disordered" evidence="2">
    <location>
        <begin position="70"/>
        <end position="114"/>
    </location>
</feature>
<protein>
    <submittedName>
        <fullName evidence="3">Uncharacterized protein (TIGR00299 family) protein</fullName>
    </submittedName>
</protein>
<accession>A0ABS4GFW5</accession>
<comment type="caution">
    <text evidence="3">The sequence shown here is derived from an EMBL/GenBank/DDBJ whole genome shotgun (WGS) entry which is preliminary data.</text>
</comment>
<gene>
    <name evidence="3" type="ORF">J2Z76_002457</name>
</gene>
<dbReference type="EMBL" id="JAGGKS010000007">
    <property type="protein sequence ID" value="MBP1926588.1"/>
    <property type="molecule type" value="Genomic_DNA"/>
</dbReference>
<keyword evidence="1" id="KW-0533">Nickel</keyword>
<dbReference type="Proteomes" id="UP001519342">
    <property type="component" value="Unassembled WGS sequence"/>
</dbReference>